<sequence length="263" mass="28693">MNCQACPKRAKLPVNHKRYIAAAFLLIVAIGVPQSDCRAGLIGGLTELVNDSTLKRLTAEFWIKAQYDPTGGTFVGPKDLDFVELDIVKTKFNSTFLVDDDSNPLSYKKVKLDPVDHFVDWRDATPMDYQQFGFNDTFPSRALLEGYGPLNATAFEMQDNVKFQFGILTFDYSGLTINTGDTFTLDITGDLEASGLYTTNAVVSDPGDPGGTVPINFEFDAGLGPSVQSYTFGATQKPVIPEPGSGAIFLGLACLTLTSFRRR</sequence>
<dbReference type="EMBL" id="CP036432">
    <property type="protein sequence ID" value="QDV88495.1"/>
    <property type="molecule type" value="Genomic_DNA"/>
</dbReference>
<organism evidence="1 2">
    <name type="scientific">Stieleria magnilauensis</name>
    <dbReference type="NCBI Taxonomy" id="2527963"/>
    <lineage>
        <taxon>Bacteria</taxon>
        <taxon>Pseudomonadati</taxon>
        <taxon>Planctomycetota</taxon>
        <taxon>Planctomycetia</taxon>
        <taxon>Pirellulales</taxon>
        <taxon>Pirellulaceae</taxon>
        <taxon>Stieleria</taxon>
    </lineage>
</organism>
<evidence type="ECO:0000313" key="2">
    <source>
        <dbReference type="Proteomes" id="UP000318081"/>
    </source>
</evidence>
<protein>
    <recommendedName>
        <fullName evidence="3">PEP-CTERM protein-sorting domain-containing protein</fullName>
    </recommendedName>
</protein>
<evidence type="ECO:0008006" key="3">
    <source>
        <dbReference type="Google" id="ProtNLM"/>
    </source>
</evidence>
<proteinExistence type="predicted"/>
<reference evidence="1 2" key="1">
    <citation type="submission" date="2019-02" db="EMBL/GenBank/DDBJ databases">
        <title>Deep-cultivation of Planctomycetes and their phenomic and genomic characterization uncovers novel biology.</title>
        <authorList>
            <person name="Wiegand S."/>
            <person name="Jogler M."/>
            <person name="Boedeker C."/>
            <person name="Pinto D."/>
            <person name="Vollmers J."/>
            <person name="Rivas-Marin E."/>
            <person name="Kohn T."/>
            <person name="Peeters S.H."/>
            <person name="Heuer A."/>
            <person name="Rast P."/>
            <person name="Oberbeckmann S."/>
            <person name="Bunk B."/>
            <person name="Jeske O."/>
            <person name="Meyerdierks A."/>
            <person name="Storesund J.E."/>
            <person name="Kallscheuer N."/>
            <person name="Luecker S."/>
            <person name="Lage O.M."/>
            <person name="Pohl T."/>
            <person name="Merkel B.J."/>
            <person name="Hornburger P."/>
            <person name="Mueller R.-W."/>
            <person name="Bruemmer F."/>
            <person name="Labrenz M."/>
            <person name="Spormann A.M."/>
            <person name="Op den Camp H."/>
            <person name="Overmann J."/>
            <person name="Amann R."/>
            <person name="Jetten M.S.M."/>
            <person name="Mascher T."/>
            <person name="Medema M.H."/>
            <person name="Devos D.P."/>
            <person name="Kaster A.-K."/>
            <person name="Ovreas L."/>
            <person name="Rohde M."/>
            <person name="Galperin M.Y."/>
            <person name="Jogler C."/>
        </authorList>
    </citation>
    <scope>NUCLEOTIDE SEQUENCE [LARGE SCALE GENOMIC DNA]</scope>
    <source>
        <strain evidence="1 2">TBK1r</strain>
    </source>
</reference>
<accession>A0ABX5Y5K4</accession>
<name>A0ABX5Y5K4_9BACT</name>
<gene>
    <name evidence="1" type="ORF">TBK1r_75280</name>
</gene>
<dbReference type="Proteomes" id="UP000318081">
    <property type="component" value="Chromosome"/>
</dbReference>
<evidence type="ECO:0000313" key="1">
    <source>
        <dbReference type="EMBL" id="QDV88495.1"/>
    </source>
</evidence>
<keyword evidence="2" id="KW-1185">Reference proteome</keyword>